<keyword evidence="2" id="KW-1185">Reference proteome</keyword>
<dbReference type="EMBL" id="CAJNDS010000113">
    <property type="protein sequence ID" value="CAE6961693.1"/>
    <property type="molecule type" value="Genomic_DNA"/>
</dbReference>
<name>A0A812HVM7_9DINO</name>
<protein>
    <submittedName>
        <fullName evidence="1">Uncharacterized protein</fullName>
    </submittedName>
</protein>
<comment type="caution">
    <text evidence="1">The sequence shown here is derived from an EMBL/GenBank/DDBJ whole genome shotgun (WGS) entry which is preliminary data.</text>
</comment>
<gene>
    <name evidence="1" type="ORF">SNAT2548_LOCUS2005</name>
</gene>
<evidence type="ECO:0000313" key="1">
    <source>
        <dbReference type="EMBL" id="CAE6961693.1"/>
    </source>
</evidence>
<sequence length="138" mass="15513">MEQKALSQRSAAILKVSKAEGLRKVTNVDVRVCFVQEQMLKKLPYRPSYQSRGLVHQNLSAGVTLCVDPPRKENASLVMLIAVAFGRDSVTLREKICQVQPVQWLIVEICTPELSSICTEFVDASAFSQLLKMMMQRD</sequence>
<reference evidence="1" key="1">
    <citation type="submission" date="2021-02" db="EMBL/GenBank/DDBJ databases">
        <authorList>
            <person name="Dougan E. K."/>
            <person name="Rhodes N."/>
            <person name="Thang M."/>
            <person name="Chan C."/>
        </authorList>
    </citation>
    <scope>NUCLEOTIDE SEQUENCE</scope>
</reference>
<organism evidence="1 2">
    <name type="scientific">Symbiodinium natans</name>
    <dbReference type="NCBI Taxonomy" id="878477"/>
    <lineage>
        <taxon>Eukaryota</taxon>
        <taxon>Sar</taxon>
        <taxon>Alveolata</taxon>
        <taxon>Dinophyceae</taxon>
        <taxon>Suessiales</taxon>
        <taxon>Symbiodiniaceae</taxon>
        <taxon>Symbiodinium</taxon>
    </lineage>
</organism>
<dbReference type="Proteomes" id="UP000604046">
    <property type="component" value="Unassembled WGS sequence"/>
</dbReference>
<proteinExistence type="predicted"/>
<dbReference type="AlphaFoldDB" id="A0A812HVM7"/>
<evidence type="ECO:0000313" key="2">
    <source>
        <dbReference type="Proteomes" id="UP000604046"/>
    </source>
</evidence>
<accession>A0A812HVM7</accession>